<dbReference type="Proteomes" id="UP000799539">
    <property type="component" value="Unassembled WGS sequence"/>
</dbReference>
<evidence type="ECO:0000313" key="2">
    <source>
        <dbReference type="EMBL" id="KAF2214209.1"/>
    </source>
</evidence>
<gene>
    <name evidence="2" type="ORF">CERZMDRAFT_37917</name>
</gene>
<dbReference type="EMBL" id="ML992668">
    <property type="protein sequence ID" value="KAF2214209.1"/>
    <property type="molecule type" value="Genomic_DNA"/>
</dbReference>
<accession>A0A6A6FL65</accession>
<keyword evidence="3" id="KW-1185">Reference proteome</keyword>
<reference evidence="2" key="1">
    <citation type="journal article" date="2020" name="Stud. Mycol.">
        <title>101 Dothideomycetes genomes: a test case for predicting lifestyles and emergence of pathogens.</title>
        <authorList>
            <person name="Haridas S."/>
            <person name="Albert R."/>
            <person name="Binder M."/>
            <person name="Bloem J."/>
            <person name="Labutti K."/>
            <person name="Salamov A."/>
            <person name="Andreopoulos B."/>
            <person name="Baker S."/>
            <person name="Barry K."/>
            <person name="Bills G."/>
            <person name="Bluhm B."/>
            <person name="Cannon C."/>
            <person name="Castanera R."/>
            <person name="Culley D."/>
            <person name="Daum C."/>
            <person name="Ezra D."/>
            <person name="Gonzalez J."/>
            <person name="Henrissat B."/>
            <person name="Kuo A."/>
            <person name="Liang C."/>
            <person name="Lipzen A."/>
            <person name="Lutzoni F."/>
            <person name="Magnuson J."/>
            <person name="Mondo S."/>
            <person name="Nolan M."/>
            <person name="Ohm R."/>
            <person name="Pangilinan J."/>
            <person name="Park H.-J."/>
            <person name="Ramirez L."/>
            <person name="Alfaro M."/>
            <person name="Sun H."/>
            <person name="Tritt A."/>
            <person name="Yoshinaga Y."/>
            <person name="Zwiers L.-H."/>
            <person name="Turgeon B."/>
            <person name="Goodwin S."/>
            <person name="Spatafora J."/>
            <person name="Crous P."/>
            <person name="Grigoriev I."/>
        </authorList>
    </citation>
    <scope>NUCLEOTIDE SEQUENCE</scope>
    <source>
        <strain evidence="2">SCOH1-5</strain>
    </source>
</reference>
<name>A0A6A6FL65_9PEZI</name>
<evidence type="ECO:0000256" key="1">
    <source>
        <dbReference type="SAM" id="MobiDB-lite"/>
    </source>
</evidence>
<feature type="compositionally biased region" description="Polar residues" evidence="1">
    <location>
        <begin position="1"/>
        <end position="15"/>
    </location>
</feature>
<feature type="region of interest" description="Disordered" evidence="1">
    <location>
        <begin position="1"/>
        <end position="64"/>
    </location>
</feature>
<sequence length="131" mass="15193">MSVTTTDNARITTLRHTLADYELHHSQPSSDQAREAPHPDERGEQQQQQQQRLDNPPGWEDRWRRVPAYQPVNPELINSGGRNEVQNEIERGFIRVMFSGVWLQSTASHVWRSTGGKFRDDIFRVKVGGEW</sequence>
<organism evidence="2 3">
    <name type="scientific">Cercospora zeae-maydis SCOH1-5</name>
    <dbReference type="NCBI Taxonomy" id="717836"/>
    <lineage>
        <taxon>Eukaryota</taxon>
        <taxon>Fungi</taxon>
        <taxon>Dikarya</taxon>
        <taxon>Ascomycota</taxon>
        <taxon>Pezizomycotina</taxon>
        <taxon>Dothideomycetes</taxon>
        <taxon>Dothideomycetidae</taxon>
        <taxon>Mycosphaerellales</taxon>
        <taxon>Mycosphaerellaceae</taxon>
        <taxon>Cercospora</taxon>
    </lineage>
</organism>
<evidence type="ECO:0000313" key="3">
    <source>
        <dbReference type="Proteomes" id="UP000799539"/>
    </source>
</evidence>
<dbReference type="OrthoDB" id="5201563at2759"/>
<proteinExistence type="predicted"/>
<feature type="compositionally biased region" description="Basic and acidic residues" evidence="1">
    <location>
        <begin position="32"/>
        <end position="44"/>
    </location>
</feature>
<dbReference type="AlphaFoldDB" id="A0A6A6FL65"/>
<protein>
    <submittedName>
        <fullName evidence="2">Uncharacterized protein</fullName>
    </submittedName>
</protein>